<dbReference type="EMBL" id="CATNWA010014794">
    <property type="protein sequence ID" value="CAI9575986.1"/>
    <property type="molecule type" value="Genomic_DNA"/>
</dbReference>
<protein>
    <submittedName>
        <fullName evidence="9">Uncharacterized protein</fullName>
    </submittedName>
</protein>
<keyword evidence="7" id="KW-1133">Transmembrane helix</keyword>
<evidence type="ECO:0000256" key="5">
    <source>
        <dbReference type="ARBA" id="ARBA00022692"/>
    </source>
</evidence>
<keyword evidence="8" id="KW-0472">Membrane</keyword>
<dbReference type="Proteomes" id="UP001162483">
    <property type="component" value="Unassembled WGS sequence"/>
</dbReference>
<evidence type="ECO:0000256" key="8">
    <source>
        <dbReference type="ARBA" id="ARBA00023136"/>
    </source>
</evidence>
<dbReference type="PANTHER" id="PTHR28675:SF1">
    <property type="entry name" value="MELANOCORTIN-2 RECEPTOR ACCESSORY PROTEIN 2"/>
    <property type="match status" value="1"/>
</dbReference>
<evidence type="ECO:0000256" key="1">
    <source>
        <dbReference type="ARBA" id="ARBA00004162"/>
    </source>
</evidence>
<evidence type="ECO:0000256" key="6">
    <source>
        <dbReference type="ARBA" id="ARBA00022824"/>
    </source>
</evidence>
<organism evidence="9 10">
    <name type="scientific">Staurois parvus</name>
    <dbReference type="NCBI Taxonomy" id="386267"/>
    <lineage>
        <taxon>Eukaryota</taxon>
        <taxon>Metazoa</taxon>
        <taxon>Chordata</taxon>
        <taxon>Craniata</taxon>
        <taxon>Vertebrata</taxon>
        <taxon>Euteleostomi</taxon>
        <taxon>Amphibia</taxon>
        <taxon>Batrachia</taxon>
        <taxon>Anura</taxon>
        <taxon>Neobatrachia</taxon>
        <taxon>Ranoidea</taxon>
        <taxon>Ranidae</taxon>
        <taxon>Staurois</taxon>
    </lineage>
</organism>
<comment type="caution">
    <text evidence="9">The sequence shown here is derived from an EMBL/GenBank/DDBJ whole genome shotgun (WGS) entry which is preliminary data.</text>
</comment>
<evidence type="ECO:0000313" key="10">
    <source>
        <dbReference type="Proteomes" id="UP001162483"/>
    </source>
</evidence>
<reference evidence="9" key="1">
    <citation type="submission" date="2023-05" db="EMBL/GenBank/DDBJ databases">
        <authorList>
            <person name="Stuckert A."/>
        </authorList>
    </citation>
    <scope>NUCLEOTIDE SEQUENCE</scope>
</reference>
<keyword evidence="6" id="KW-0256">Endoplasmic reticulum</keyword>
<keyword evidence="4" id="KW-1003">Cell membrane</keyword>
<dbReference type="InterPro" id="IPR028111">
    <property type="entry name" value="MRAP"/>
</dbReference>
<evidence type="ECO:0000256" key="3">
    <source>
        <dbReference type="ARBA" id="ARBA00010063"/>
    </source>
</evidence>
<name>A0ABN9DXI2_9NEOB</name>
<dbReference type="PANTHER" id="PTHR28675">
    <property type="entry name" value="MELANOCORTIN-2 RECEPTOR ACCESSORY PROTEIN 2"/>
    <property type="match status" value="1"/>
</dbReference>
<accession>A0ABN9DXI2</accession>
<gene>
    <name evidence="9" type="ORF">SPARVUS_LOCUS8310562</name>
</gene>
<comment type="subcellular location">
    <subcellularLocation>
        <location evidence="1">Cell membrane</location>
        <topology evidence="1">Single-pass membrane protein</topology>
    </subcellularLocation>
    <subcellularLocation>
        <location evidence="2">Endoplasmic reticulum membrane</location>
        <topology evidence="2">Single-pass membrane protein</topology>
    </subcellularLocation>
</comment>
<comment type="similarity">
    <text evidence="3">Belongs to the MRAP family.</text>
</comment>
<evidence type="ECO:0000256" key="2">
    <source>
        <dbReference type="ARBA" id="ARBA00004389"/>
    </source>
</evidence>
<evidence type="ECO:0000256" key="4">
    <source>
        <dbReference type="ARBA" id="ARBA00022475"/>
    </source>
</evidence>
<proteinExistence type="inferred from homology"/>
<keyword evidence="10" id="KW-1185">Reference proteome</keyword>
<keyword evidence="5" id="KW-0812">Transmembrane</keyword>
<sequence length="125" mass="14229">MEQPEKRLRMNSFLTDFGRPAEVNRVFSQDAVEESRSLFHCYISEVDHLASSKRISKTKDNGILIQQTVRNPKVEVDPSGFAKFNIPNFVTTDQNSSADEDLIIYDPPIILENHPTSSNQNSFIN</sequence>
<evidence type="ECO:0000313" key="9">
    <source>
        <dbReference type="EMBL" id="CAI9575986.1"/>
    </source>
</evidence>
<evidence type="ECO:0000256" key="7">
    <source>
        <dbReference type="ARBA" id="ARBA00022989"/>
    </source>
</evidence>